<keyword evidence="4" id="KW-1185">Reference proteome</keyword>
<sequence length="1714" mass="173791">MFANTPAARSSIRQLAALLMAGVLSLSSTSFSAEFFWDANTGAAGNQNGSGLWNNDPASLNWTPSVAGTNGAWINASDSIANLSASAGYTNPAIGGTITLGENIFLNQLIFGSQAGAYQITPASGTQQLQFDGIAPAIHSDSTQPLTISTGITSTGPLKKTGSGRIILNSPTSLADLNIQNGAVQLNTSGTLPSTTNLTLGTPTTAGTLDVRADQSLASLTFQSRSNATTNLVNIAADTTLTVNGALTNGILDGTSASNTTNTTVSGAGHLIVNTPTANLTVSSGNDTGTSTQLLNLANLEQFTSTTNNIYVGRATTNTSAFASTGRPQSTLVLARNNELTANNLLLGINTQVTSSSFLDLGTTNTLNINTIVAGGGRSIGTMRFTAGTINPTLTLRGQTGGTSRTNIFVADSRNASSLSTTGGSSTSEGHLNFTGGTVDLLIDNLNLALGGTDNGGFNGGAYGKAIGTFTFGGTDSSVDINHLNLGIAVSTNLVAANSPDPVTTTEATFTMNGGFLVVNNSMTLGISQDPDSGNQQAITSTFNLNAGVASINSDIILGSHQSSGTGPITATLNLNGGQLSINGDIVRGDTNTIGTVNLNGTHLNLNNHAIGDAINPVTLNLQSGLLSNLSELNGGADLVKTGPGTLILSGTNTHTGNTVIENGRLLVDTTTALQNTAGIDVRSGGTFDFNDRLGGTLTLSALTLADGSAIGAQLGSATGSIQTAAVVQTATNAQIAVNIHHNGPTPPPASSVILDAAGGLTANGATYSLGIVYNNTDFTVAIVASPTQITANTTAAGPLTAAYWKGGFTPANNVWSASNGSTLSNWSATIDGATDTGLVPGAMTDVYFSATTSTLPATTVLGADMTFKTLNISTATPLTLDDAENSLTLTGDPAITVANTSGAVTLNTNLFLTSAVPTLHVDNTAGLTLTGLFFADSATTITKTGTGTLFLTPTFTDHSAKFNITGGTLAINSATALGVAPVAFTADQLRLDNGTLRALASFRIDDPTRGITLGSQGGTFQVDAGSTLGIDTTITSTGTLIKTGLGTLEITETVTSTGGTTLRAGTLSLIGANNTLPSNRAITFDAATATLNLNNTSQTVSSLTFNTHTGIGAMNLAITGNGGTLINNNNSTATQFFTADQAKPLNVDMNGLSTYTHNGSSQIFSIGLNAGPAAHFANGTTAVSTVRLAQTNTITASSIRLGDNVGSSGGGLSTLLLGQTNTLNANSFMISNSRSSGVIRFADNLIDPTVTIRATNGTSAVSSWTMGTLNNFENSTWTSTANFTGGTLNALITTLALGSVNDRQGTLNATFTMDRGLMTVTSLNMGFTSGTDTRNPGIRAVNSVFNLIGDGTLNIATLTMARNTANVANASSNPDATATFNVSAGTANIGSGGILIGRADTTGYDSIATLNLTGGTVNVSGNIVKENTGVGNVNSTIRLQGATLNLNGNNIGDASRPIDNLIFINGTLQNIAQINGGGAISKTGGTDDTLILAGTNTFTGATNVNGGRYLVHGTHSGGGSYTIASGATLGGDGSVSLATGQSIQFLANATLIAGDGSGPASHLSLTTSLSGSSLFDDASLVQLRILADPGSGGTDHSLDLTTADTLNFNGNVNLNLADLQVLDPLGLALGFVEGDTWRLFDWDDVATAGFGTANNVFGDFFLPTLNSGFIWDTSQLYTDGTITVAVPEPGRALLLFIGLTLPLLIRRRHRAQD</sequence>
<dbReference type="Pfam" id="PF12951">
    <property type="entry name" value="PATR"/>
    <property type="match status" value="4"/>
</dbReference>
<dbReference type="InterPro" id="IPR013425">
    <property type="entry name" value="Autotrns_rpt"/>
</dbReference>
<name>A0A5R8KD56_9BACT</name>
<comment type="caution">
    <text evidence="3">The sequence shown here is derived from an EMBL/GenBank/DDBJ whole genome shotgun (WGS) entry which is preliminary data.</text>
</comment>
<dbReference type="EMBL" id="VAUV01000011">
    <property type="protein sequence ID" value="TLD69855.1"/>
    <property type="molecule type" value="Genomic_DNA"/>
</dbReference>
<evidence type="ECO:0008006" key="5">
    <source>
        <dbReference type="Google" id="ProtNLM"/>
    </source>
</evidence>
<accession>A0A5R8KD56</accession>
<evidence type="ECO:0000313" key="4">
    <source>
        <dbReference type="Proteomes" id="UP000306196"/>
    </source>
</evidence>
<dbReference type="OrthoDB" id="174105at2"/>
<feature type="chain" id="PRO_5024273095" description="PEP-CTERM sorting domain-containing protein" evidence="2">
    <location>
        <begin position="33"/>
        <end position="1714"/>
    </location>
</feature>
<reference evidence="3 4" key="1">
    <citation type="submission" date="2019-05" db="EMBL/GenBank/DDBJ databases">
        <title>Verrucobacter flavum gen. nov., sp. nov. a new member of the family Verrucomicrobiaceae.</title>
        <authorList>
            <person name="Szuroczki S."/>
            <person name="Abbaszade G."/>
            <person name="Szabo A."/>
            <person name="Felfoldi T."/>
            <person name="Schumann P."/>
            <person name="Boka K."/>
            <person name="Keki Z."/>
            <person name="Toumi M."/>
            <person name="Toth E."/>
        </authorList>
    </citation>
    <scope>NUCLEOTIDE SEQUENCE [LARGE SCALE GENOMIC DNA]</scope>
    <source>
        <strain evidence="3 4">MG-N-17</strain>
    </source>
</reference>
<evidence type="ECO:0000256" key="1">
    <source>
        <dbReference type="ARBA" id="ARBA00022729"/>
    </source>
</evidence>
<protein>
    <recommendedName>
        <fullName evidence="5">PEP-CTERM sorting domain-containing protein</fullName>
    </recommendedName>
</protein>
<dbReference type="RefSeq" id="WP_138087313.1">
    <property type="nucleotide sequence ID" value="NZ_VAUV01000011.1"/>
</dbReference>
<feature type="signal peptide" evidence="2">
    <location>
        <begin position="1"/>
        <end position="32"/>
    </location>
</feature>
<dbReference type="Proteomes" id="UP000306196">
    <property type="component" value="Unassembled WGS sequence"/>
</dbReference>
<proteinExistence type="predicted"/>
<evidence type="ECO:0000256" key="2">
    <source>
        <dbReference type="SAM" id="SignalP"/>
    </source>
</evidence>
<organism evidence="3 4">
    <name type="scientific">Phragmitibacter flavus</name>
    <dbReference type="NCBI Taxonomy" id="2576071"/>
    <lineage>
        <taxon>Bacteria</taxon>
        <taxon>Pseudomonadati</taxon>
        <taxon>Verrucomicrobiota</taxon>
        <taxon>Verrucomicrobiia</taxon>
        <taxon>Verrucomicrobiales</taxon>
        <taxon>Verrucomicrobiaceae</taxon>
        <taxon>Phragmitibacter</taxon>
    </lineage>
</organism>
<keyword evidence="1 2" id="KW-0732">Signal</keyword>
<evidence type="ECO:0000313" key="3">
    <source>
        <dbReference type="EMBL" id="TLD69855.1"/>
    </source>
</evidence>
<gene>
    <name evidence="3" type="ORF">FEM03_16175</name>
</gene>
<dbReference type="SUPFAM" id="SSF51126">
    <property type="entry name" value="Pectin lyase-like"/>
    <property type="match status" value="2"/>
</dbReference>
<dbReference type="InterPro" id="IPR011050">
    <property type="entry name" value="Pectin_lyase_fold/virulence"/>
</dbReference>
<dbReference type="NCBIfam" id="TIGR02601">
    <property type="entry name" value="autotrns_rpt"/>
    <property type="match status" value="2"/>
</dbReference>